<dbReference type="OrthoDB" id="3769509at2"/>
<reference evidence="3 4" key="1">
    <citation type="submission" date="2019-01" db="EMBL/GenBank/DDBJ databases">
        <title>Novel species of Nocardioides.</title>
        <authorList>
            <person name="Liu Q."/>
            <person name="Xin Y.-H."/>
        </authorList>
    </citation>
    <scope>NUCLEOTIDE SEQUENCE [LARGE SCALE GENOMIC DNA]</scope>
    <source>
        <strain evidence="3 4">CGMCC 4.6875</strain>
    </source>
</reference>
<evidence type="ECO:0000256" key="1">
    <source>
        <dbReference type="SAM" id="Phobius"/>
    </source>
</evidence>
<dbReference type="Pfam" id="PF13400">
    <property type="entry name" value="Tad"/>
    <property type="match status" value="1"/>
</dbReference>
<name>A0A4Q2SAV6_9ACTN</name>
<dbReference type="Proteomes" id="UP000293291">
    <property type="component" value="Unassembled WGS sequence"/>
</dbReference>
<comment type="caution">
    <text evidence="3">The sequence shown here is derived from an EMBL/GenBank/DDBJ whole genome shotgun (WGS) entry which is preliminary data.</text>
</comment>
<accession>A0A4Q2SAV6</accession>
<protein>
    <recommendedName>
        <fullName evidence="2">Putative Flp pilus-assembly TadG-like N-terminal domain-containing protein</fullName>
    </recommendedName>
</protein>
<feature type="domain" description="Putative Flp pilus-assembly TadG-like N-terminal" evidence="2">
    <location>
        <begin position="11"/>
        <end position="57"/>
    </location>
</feature>
<keyword evidence="1" id="KW-0472">Membrane</keyword>
<evidence type="ECO:0000313" key="4">
    <source>
        <dbReference type="Proteomes" id="UP000293291"/>
    </source>
</evidence>
<proteinExistence type="predicted"/>
<gene>
    <name evidence="3" type="ORF">EUA07_10115</name>
</gene>
<evidence type="ECO:0000259" key="2">
    <source>
        <dbReference type="Pfam" id="PF13400"/>
    </source>
</evidence>
<dbReference type="RefSeq" id="WP_129455042.1">
    <property type="nucleotide sequence ID" value="NZ_JACXYX010000014.1"/>
</dbReference>
<sequence length="403" mass="42878">MSRRHEHDDRGATAVLVAVLALVLIGISGFTIDLGSAYVSKRNLQKASDAGALAAAQVLTQYAGDCPTVRDNSAAFAEAHAAAQRFGELNYDGTKTQYESTELEFDIDCDRTPGVLIVKYGLAGDTDTSTSRLLEAPDTITTQRRAEATVDVAPGAGESVRPLALCSAQVQVVPRPSTYPFVRVDAPKNATKLPTTCPAKTGSGNWWVVDCPDEAPGESTEEQIEFGCDNPVSVIPGQEDDLTPGELTLAIGGECAPKDDDENCLSGDTGNIDSGHTADKWEILVRNQETAIFPVFCAVPQCDASTIEGSGTNAVYPVFKMVAAVICGFHFSKTERYVSTTGECAGMPSMYTSDEWEAGNDVNFMLLKYVNERTSASNEDSECALGAECDGLLRRSRLTGGGE</sequence>
<keyword evidence="1" id="KW-0812">Transmembrane</keyword>
<organism evidence="3 4">
    <name type="scientific">Nocardioides ganghwensis</name>
    <dbReference type="NCBI Taxonomy" id="252230"/>
    <lineage>
        <taxon>Bacteria</taxon>
        <taxon>Bacillati</taxon>
        <taxon>Actinomycetota</taxon>
        <taxon>Actinomycetes</taxon>
        <taxon>Propionibacteriales</taxon>
        <taxon>Nocardioidaceae</taxon>
        <taxon>Nocardioides</taxon>
    </lineage>
</organism>
<keyword evidence="4" id="KW-1185">Reference proteome</keyword>
<dbReference type="InterPro" id="IPR028087">
    <property type="entry name" value="Tad_N"/>
</dbReference>
<evidence type="ECO:0000313" key="3">
    <source>
        <dbReference type="EMBL" id="RYC01909.1"/>
    </source>
</evidence>
<dbReference type="EMBL" id="SDWU01000010">
    <property type="protein sequence ID" value="RYC01909.1"/>
    <property type="molecule type" value="Genomic_DNA"/>
</dbReference>
<keyword evidence="1" id="KW-1133">Transmembrane helix</keyword>
<feature type="transmembrane region" description="Helical" evidence="1">
    <location>
        <begin position="12"/>
        <end position="32"/>
    </location>
</feature>
<dbReference type="AlphaFoldDB" id="A0A4Q2SAV6"/>